<name>A0A9P9HQR6_FUSRE</name>
<dbReference type="Pfam" id="PF23584">
    <property type="entry name" value="DUF7136"/>
    <property type="match status" value="1"/>
</dbReference>
<dbReference type="OrthoDB" id="4490227at2759"/>
<evidence type="ECO:0000313" key="5">
    <source>
        <dbReference type="Proteomes" id="UP000720189"/>
    </source>
</evidence>
<feature type="transmembrane region" description="Helical" evidence="1">
    <location>
        <begin position="265"/>
        <end position="289"/>
    </location>
</feature>
<evidence type="ECO:0000313" key="4">
    <source>
        <dbReference type="EMBL" id="KAH7260829.1"/>
    </source>
</evidence>
<dbReference type="RefSeq" id="XP_046052706.1">
    <property type="nucleotide sequence ID" value="XM_046192023.1"/>
</dbReference>
<evidence type="ECO:0000256" key="1">
    <source>
        <dbReference type="SAM" id="Phobius"/>
    </source>
</evidence>
<feature type="domain" description="DUF7136" evidence="3">
    <location>
        <begin position="32"/>
        <end position="246"/>
    </location>
</feature>
<evidence type="ECO:0000256" key="2">
    <source>
        <dbReference type="SAM" id="SignalP"/>
    </source>
</evidence>
<dbReference type="AlphaFoldDB" id="A0A9P9HQR6"/>
<feature type="signal peptide" evidence="2">
    <location>
        <begin position="1"/>
        <end position="23"/>
    </location>
</feature>
<keyword evidence="1" id="KW-0472">Membrane</keyword>
<protein>
    <recommendedName>
        <fullName evidence="3">DUF7136 domain-containing protein</fullName>
    </recommendedName>
</protein>
<sequence length="290" mass="32415">MHYLPSLACWFFLLCISISSGAAEEEQEPDPTGTLDIDLVFPRNETYNPTPMMPVVFSYRNPKLISVLRPHIMYQFWEYNKFDGRGTGGQIAAPYVNTSSTDDPHFEHHFFRTPFNTEGQWKLVVHFSWFNCYKDPDRSFAYLDNNNTIRMNGTSVSVVFTTTGPSKQVDLNAATSNKNCSAPAGIAIDVRDTLRTPQHERREDYDREFCPVVPSVTKADKCDVTMGPSAASSVSAAMTSFVCAFTINKTEIPEEVDCSVLKESMAMPIVFGGTTFLAFVLGALGYLVWS</sequence>
<keyword evidence="1" id="KW-1133">Transmembrane helix</keyword>
<dbReference type="GeneID" id="70221977"/>
<keyword evidence="5" id="KW-1185">Reference proteome</keyword>
<comment type="caution">
    <text evidence="4">The sequence shown here is derived from an EMBL/GenBank/DDBJ whole genome shotgun (WGS) entry which is preliminary data.</text>
</comment>
<accession>A0A9P9HQR6</accession>
<evidence type="ECO:0000259" key="3">
    <source>
        <dbReference type="Pfam" id="PF23584"/>
    </source>
</evidence>
<dbReference type="InterPro" id="IPR055560">
    <property type="entry name" value="DUF7136"/>
</dbReference>
<reference evidence="4" key="1">
    <citation type="journal article" date="2021" name="Nat. Commun.">
        <title>Genetic determinants of endophytism in the Arabidopsis root mycobiome.</title>
        <authorList>
            <person name="Mesny F."/>
            <person name="Miyauchi S."/>
            <person name="Thiergart T."/>
            <person name="Pickel B."/>
            <person name="Atanasova L."/>
            <person name="Karlsson M."/>
            <person name="Huettel B."/>
            <person name="Barry K.W."/>
            <person name="Haridas S."/>
            <person name="Chen C."/>
            <person name="Bauer D."/>
            <person name="Andreopoulos W."/>
            <person name="Pangilinan J."/>
            <person name="LaButti K."/>
            <person name="Riley R."/>
            <person name="Lipzen A."/>
            <person name="Clum A."/>
            <person name="Drula E."/>
            <person name="Henrissat B."/>
            <person name="Kohler A."/>
            <person name="Grigoriev I.V."/>
            <person name="Martin F.M."/>
            <person name="Hacquard S."/>
        </authorList>
    </citation>
    <scope>NUCLEOTIDE SEQUENCE</scope>
    <source>
        <strain evidence="4">MPI-CAGE-AT-0023</strain>
    </source>
</reference>
<dbReference type="EMBL" id="JAGMUX010000004">
    <property type="protein sequence ID" value="KAH7260829.1"/>
    <property type="molecule type" value="Genomic_DNA"/>
</dbReference>
<proteinExistence type="predicted"/>
<keyword evidence="2" id="KW-0732">Signal</keyword>
<gene>
    <name evidence="4" type="ORF">BKA55DRAFT_559837</name>
</gene>
<keyword evidence="1" id="KW-0812">Transmembrane</keyword>
<feature type="chain" id="PRO_5040343610" description="DUF7136 domain-containing protein" evidence="2">
    <location>
        <begin position="24"/>
        <end position="290"/>
    </location>
</feature>
<dbReference type="Proteomes" id="UP000720189">
    <property type="component" value="Unassembled WGS sequence"/>
</dbReference>
<organism evidence="4 5">
    <name type="scientific">Fusarium redolens</name>
    <dbReference type="NCBI Taxonomy" id="48865"/>
    <lineage>
        <taxon>Eukaryota</taxon>
        <taxon>Fungi</taxon>
        <taxon>Dikarya</taxon>
        <taxon>Ascomycota</taxon>
        <taxon>Pezizomycotina</taxon>
        <taxon>Sordariomycetes</taxon>
        <taxon>Hypocreomycetidae</taxon>
        <taxon>Hypocreales</taxon>
        <taxon>Nectriaceae</taxon>
        <taxon>Fusarium</taxon>
        <taxon>Fusarium redolens species complex</taxon>
    </lineage>
</organism>